<evidence type="ECO:0000313" key="4">
    <source>
        <dbReference type="Proteomes" id="UP001218231"/>
    </source>
</evidence>
<keyword evidence="2" id="KW-0732">Signal</keyword>
<evidence type="ECO:0000256" key="1">
    <source>
        <dbReference type="SAM" id="MobiDB-lite"/>
    </source>
</evidence>
<accession>A0ABY7TTV7</accession>
<reference evidence="3 4" key="1">
    <citation type="submission" date="2023-02" db="EMBL/GenBank/DDBJ databases">
        <title>Genome sequence of Novosphingobium humi KACC 19094.</title>
        <authorList>
            <person name="Kim S."/>
            <person name="Heo J."/>
            <person name="Kwon S.-W."/>
        </authorList>
    </citation>
    <scope>NUCLEOTIDE SEQUENCE [LARGE SCALE GENOMIC DNA]</scope>
    <source>
        <strain evidence="3 4">KACC 19094</strain>
    </source>
</reference>
<dbReference type="Proteomes" id="UP001218231">
    <property type="component" value="Chromosome"/>
</dbReference>
<feature type="chain" id="PRO_5045897826" evidence="2">
    <location>
        <begin position="28"/>
        <end position="301"/>
    </location>
</feature>
<dbReference type="EMBL" id="CP117417">
    <property type="protein sequence ID" value="WCT76380.1"/>
    <property type="molecule type" value="Genomic_DNA"/>
</dbReference>
<gene>
    <name evidence="3" type="ORF">PQ457_10510</name>
</gene>
<organism evidence="3 4">
    <name type="scientific">Novosphingobium humi</name>
    <dbReference type="NCBI Taxonomy" id="2282397"/>
    <lineage>
        <taxon>Bacteria</taxon>
        <taxon>Pseudomonadati</taxon>
        <taxon>Pseudomonadota</taxon>
        <taxon>Alphaproteobacteria</taxon>
        <taxon>Sphingomonadales</taxon>
        <taxon>Sphingomonadaceae</taxon>
        <taxon>Novosphingobium</taxon>
    </lineage>
</organism>
<protein>
    <submittedName>
        <fullName evidence="3">DUF4198 domain-containing protein</fullName>
    </submittedName>
</protein>
<keyword evidence="4" id="KW-1185">Reference proteome</keyword>
<dbReference type="InterPro" id="IPR019613">
    <property type="entry name" value="DUF4198"/>
</dbReference>
<feature type="compositionally biased region" description="Gly residues" evidence="1">
    <location>
        <begin position="136"/>
        <end position="150"/>
    </location>
</feature>
<evidence type="ECO:0000256" key="2">
    <source>
        <dbReference type="SAM" id="SignalP"/>
    </source>
</evidence>
<feature type="signal peptide" evidence="2">
    <location>
        <begin position="1"/>
        <end position="27"/>
    </location>
</feature>
<sequence length="301" mass="31851">MANFIMFKSLALLVGASALALPMTASAHRQWLLPVATTYSGEDPWASIDAAVSNDLFFPDHFPIQLAQIKVTAPDGTAGAIEHGITARYRSTFDVHLTQPGTWKIGTEGFNVMGSFKVDGVEKRVGRRPGPPPGAMGPGGAPAGTPGGAPGRAPVESVALDAIPANATDLKLTEAISRNEIFITRGAPTTNLFKPSGKGLEFDPMTHPDDLVANEPGKFRFLIDGQPAKGLKLTVIPGGKRYRDAEGGYDVTTDANGVATVKWTGAGMYWMTISATDNKPATPRATERRMTYTATVEVMAP</sequence>
<name>A0ABY7TTV7_9SPHN</name>
<feature type="region of interest" description="Disordered" evidence="1">
    <location>
        <begin position="123"/>
        <end position="152"/>
    </location>
</feature>
<dbReference type="RefSeq" id="WP_273616828.1">
    <property type="nucleotide sequence ID" value="NZ_CP117417.1"/>
</dbReference>
<proteinExistence type="predicted"/>
<dbReference type="Pfam" id="PF10670">
    <property type="entry name" value="DUF4198"/>
    <property type="match status" value="1"/>
</dbReference>
<evidence type="ECO:0000313" key="3">
    <source>
        <dbReference type="EMBL" id="WCT76380.1"/>
    </source>
</evidence>